<reference evidence="1" key="1">
    <citation type="journal article" date="2011" name="PLoS ONE">
        <title>Evidence for the role of horizontal transfer in generating pVT1, a large mosaic conjugative plasmid from the clam pathogen, Vibrio tapetis.</title>
        <authorList>
            <person name="Erauso G."/>
            <person name="Lakhal F."/>
            <person name="Bidault-Toffin A."/>
            <person name="Le Chevalier P."/>
            <person name="Bouloc P."/>
            <person name="Paillard C."/>
            <person name="Jacq A."/>
        </authorList>
    </citation>
    <scope>NUCLEOTIDE SEQUENCE</scope>
    <source>
        <strain evidence="1">CECT4600</strain>
        <plasmid evidence="1">pVT1</plasmid>
    </source>
</reference>
<protein>
    <submittedName>
        <fullName evidence="1">Uncharacterized protein</fullName>
    </submittedName>
</protein>
<proteinExistence type="predicted"/>
<organism evidence="1">
    <name type="scientific">Vibrio tapetis</name>
    <dbReference type="NCBI Taxonomy" id="52443"/>
    <lineage>
        <taxon>Bacteria</taxon>
        <taxon>Pseudomonadati</taxon>
        <taxon>Pseudomonadota</taxon>
        <taxon>Gammaproteobacteria</taxon>
        <taxon>Vibrionales</taxon>
        <taxon>Vibrionaceae</taxon>
        <taxon>Vibrio</taxon>
    </lineage>
</organism>
<sequence length="78" mass="9403">MIRYLLYRGHSLSMILECTIKYKYYSNQLLIYSLAQYRKFRRFRRRTPLCLIGLVATNQRMQIYPVMGLTITGKLPQH</sequence>
<dbReference type="EMBL" id="EU573358">
    <property type="protein sequence ID" value="ADO27723.1"/>
    <property type="molecule type" value="Genomic_DNA"/>
</dbReference>
<evidence type="ECO:0000313" key="1">
    <source>
        <dbReference type="EMBL" id="ADO27723.1"/>
    </source>
</evidence>
<dbReference type="AlphaFoldDB" id="E3NYV6"/>
<accession>E3NYV6</accession>
<name>E3NYV6_9VIBR</name>
<geneLocation type="plasmid" evidence="1">
    <name>pVT1</name>
</geneLocation>
<keyword evidence="1" id="KW-0614">Plasmid</keyword>
<gene>
    <name evidence="1" type="ORF">pVT1_72</name>
</gene>